<sequence length="114" mass="12467">MSSSTALTTNDDTGSLVALFGDLTTLSNYVYKHDTTALICGESWDRTGQDGVLKVSHVSVPVTIEGRDGKVRLTDSSAREVMQEFGRLAQDLMSSSDPEYGRKGLDMSLAQRRY</sequence>
<gene>
    <name evidence="1" type="ORF">EHS25_008388</name>
</gene>
<evidence type="ECO:0000313" key="2">
    <source>
        <dbReference type="Proteomes" id="UP000279259"/>
    </source>
</evidence>
<dbReference type="EMBL" id="RSCD01000005">
    <property type="protein sequence ID" value="RSH92942.1"/>
    <property type="molecule type" value="Genomic_DNA"/>
</dbReference>
<name>A0A427YPA6_9TREE</name>
<proteinExistence type="predicted"/>
<dbReference type="AlphaFoldDB" id="A0A427YPA6"/>
<protein>
    <submittedName>
        <fullName evidence="1">Uncharacterized protein</fullName>
    </submittedName>
</protein>
<dbReference type="OrthoDB" id="10426576at2759"/>
<dbReference type="Proteomes" id="UP000279259">
    <property type="component" value="Unassembled WGS sequence"/>
</dbReference>
<organism evidence="1 2">
    <name type="scientific">Saitozyma podzolica</name>
    <dbReference type="NCBI Taxonomy" id="1890683"/>
    <lineage>
        <taxon>Eukaryota</taxon>
        <taxon>Fungi</taxon>
        <taxon>Dikarya</taxon>
        <taxon>Basidiomycota</taxon>
        <taxon>Agaricomycotina</taxon>
        <taxon>Tremellomycetes</taxon>
        <taxon>Tremellales</taxon>
        <taxon>Trimorphomycetaceae</taxon>
        <taxon>Saitozyma</taxon>
    </lineage>
</organism>
<evidence type="ECO:0000313" key="1">
    <source>
        <dbReference type="EMBL" id="RSH92942.1"/>
    </source>
</evidence>
<reference evidence="1 2" key="1">
    <citation type="submission" date="2018-11" db="EMBL/GenBank/DDBJ databases">
        <title>Genome sequence of Saitozyma podzolica DSM 27192.</title>
        <authorList>
            <person name="Aliyu H."/>
            <person name="Gorte O."/>
            <person name="Ochsenreither K."/>
        </authorList>
    </citation>
    <scope>NUCLEOTIDE SEQUENCE [LARGE SCALE GENOMIC DNA]</scope>
    <source>
        <strain evidence="1 2">DSM 27192</strain>
    </source>
</reference>
<dbReference type="STRING" id="1890683.A0A427YPA6"/>
<accession>A0A427YPA6</accession>
<comment type="caution">
    <text evidence="1">The sequence shown here is derived from an EMBL/GenBank/DDBJ whole genome shotgun (WGS) entry which is preliminary data.</text>
</comment>
<keyword evidence="2" id="KW-1185">Reference proteome</keyword>